<reference evidence="1 2" key="1">
    <citation type="journal article" date="2019" name="Nat. Ecol. Evol.">
        <title>Megaphylogeny resolves global patterns of mushroom evolution.</title>
        <authorList>
            <person name="Varga T."/>
            <person name="Krizsan K."/>
            <person name="Foldi C."/>
            <person name="Dima B."/>
            <person name="Sanchez-Garcia M."/>
            <person name="Sanchez-Ramirez S."/>
            <person name="Szollosi G.J."/>
            <person name="Szarkandi J.G."/>
            <person name="Papp V."/>
            <person name="Albert L."/>
            <person name="Andreopoulos W."/>
            <person name="Angelini C."/>
            <person name="Antonin V."/>
            <person name="Barry K.W."/>
            <person name="Bougher N.L."/>
            <person name="Buchanan P."/>
            <person name="Buyck B."/>
            <person name="Bense V."/>
            <person name="Catcheside P."/>
            <person name="Chovatia M."/>
            <person name="Cooper J."/>
            <person name="Damon W."/>
            <person name="Desjardin D."/>
            <person name="Finy P."/>
            <person name="Geml J."/>
            <person name="Haridas S."/>
            <person name="Hughes K."/>
            <person name="Justo A."/>
            <person name="Karasinski D."/>
            <person name="Kautmanova I."/>
            <person name="Kiss B."/>
            <person name="Kocsube S."/>
            <person name="Kotiranta H."/>
            <person name="LaButti K.M."/>
            <person name="Lechner B.E."/>
            <person name="Liimatainen K."/>
            <person name="Lipzen A."/>
            <person name="Lukacs Z."/>
            <person name="Mihaltcheva S."/>
            <person name="Morgado L.N."/>
            <person name="Niskanen T."/>
            <person name="Noordeloos M.E."/>
            <person name="Ohm R.A."/>
            <person name="Ortiz-Santana B."/>
            <person name="Ovrebo C."/>
            <person name="Racz N."/>
            <person name="Riley R."/>
            <person name="Savchenko A."/>
            <person name="Shiryaev A."/>
            <person name="Soop K."/>
            <person name="Spirin V."/>
            <person name="Szebenyi C."/>
            <person name="Tomsovsky M."/>
            <person name="Tulloss R.E."/>
            <person name="Uehling J."/>
            <person name="Grigoriev I.V."/>
            <person name="Vagvolgyi C."/>
            <person name="Papp T."/>
            <person name="Martin F.M."/>
            <person name="Miettinen O."/>
            <person name="Hibbett D.S."/>
            <person name="Nagy L.G."/>
        </authorList>
    </citation>
    <scope>NUCLEOTIDE SEQUENCE [LARGE SCALE GENOMIC DNA]</scope>
    <source>
        <strain evidence="1 2">CBS 962.96</strain>
    </source>
</reference>
<evidence type="ECO:0000313" key="2">
    <source>
        <dbReference type="Proteomes" id="UP000297245"/>
    </source>
</evidence>
<dbReference type="AlphaFoldDB" id="A0A4S8KSM4"/>
<keyword evidence="2" id="KW-1185">Reference proteome</keyword>
<evidence type="ECO:0000313" key="1">
    <source>
        <dbReference type="EMBL" id="THU78817.1"/>
    </source>
</evidence>
<dbReference type="Proteomes" id="UP000297245">
    <property type="component" value="Unassembled WGS sequence"/>
</dbReference>
<dbReference type="Pfam" id="PF18759">
    <property type="entry name" value="Plavaka"/>
    <property type="match status" value="1"/>
</dbReference>
<accession>A0A4S8KSM4</accession>
<dbReference type="InterPro" id="IPR041078">
    <property type="entry name" value="Plavaka"/>
</dbReference>
<protein>
    <submittedName>
        <fullName evidence="1">Uncharacterized protein</fullName>
    </submittedName>
</protein>
<sequence length="708" mass="81063">VAEKLGLSYGSANELNSIIDNNLPSGRPPFQRHEVVVQGEVFEMYFRDILQCVRALYNEPEFAPYLKFAPEQHYENSTCEDQLFHDMHTGKWWWSTQKAIDKNAGPGRTVVPIIISSDKTQVTVFRNKTAYPVYMTIGNIPKELRRKPSRRAYVLLGYLPCTRLEHIKSDASRRRCLANLFHTCMRHILKPLEDPGTSGVVMASGDGVDRLVHPIFAIYIGDYPEQILVTCGTTGFCPRCTIPRQRVGENTEMHPLRNLQAILDALRKMDEGASAFVKACKDAGIKPVFEPFWENLPYSNVFMSITPDLLHQLYQGVLKHLKLWIIEVYGAHEIDARCRRLPPNHNVRVFLKGIATLSRVSGQEHDQISRFLLGLIADAPLPDGMSNVRLLRCLRSLLDFLFLSQYPVHSSSTLALLTNALHRFHENKQIFVDLGVRSDFHIPKIHFMNHYVESIKLFGTLDNFNTEYTERLHIDLAKDAYRSTNRKDEYPQMTKWLERKEKVLRHEAHITWLLNAKAVRLSLLTEKYGATFFGAALSRYLVELEHPHLTGRRLEDAVDSHYLGISSVAVYHRVKFLRHDMFSNEITTADSIHCEPARSDKHGGTIQGRFDTAIVRINDSQGLGDAENDMRIGQVRVVFTLSEKDAERLYCFIPSKDRPRHLAYVEWFTPFSSRNEDHGLYKISRCNVEGGRLASVIDVWKGSTSPMD</sequence>
<proteinExistence type="predicted"/>
<feature type="non-terminal residue" evidence="1">
    <location>
        <position position="1"/>
    </location>
</feature>
<name>A0A4S8KSM4_DENBC</name>
<gene>
    <name evidence="1" type="ORF">K435DRAFT_885990</name>
</gene>
<organism evidence="1 2">
    <name type="scientific">Dendrothele bispora (strain CBS 962.96)</name>
    <dbReference type="NCBI Taxonomy" id="1314807"/>
    <lineage>
        <taxon>Eukaryota</taxon>
        <taxon>Fungi</taxon>
        <taxon>Dikarya</taxon>
        <taxon>Basidiomycota</taxon>
        <taxon>Agaricomycotina</taxon>
        <taxon>Agaricomycetes</taxon>
        <taxon>Agaricomycetidae</taxon>
        <taxon>Agaricales</taxon>
        <taxon>Agaricales incertae sedis</taxon>
        <taxon>Dendrothele</taxon>
    </lineage>
</organism>
<dbReference type="OrthoDB" id="2576233at2759"/>
<dbReference type="EMBL" id="ML180129">
    <property type="protein sequence ID" value="THU78817.1"/>
    <property type="molecule type" value="Genomic_DNA"/>
</dbReference>